<proteinExistence type="predicted"/>
<protein>
    <submittedName>
        <fullName evidence="1">Uncharacterized protein</fullName>
    </submittedName>
</protein>
<organism evidence="1 2">
    <name type="scientific">Streptomyces avermitilis</name>
    <dbReference type="NCBI Taxonomy" id="33903"/>
    <lineage>
        <taxon>Bacteria</taxon>
        <taxon>Bacillati</taxon>
        <taxon>Actinomycetota</taxon>
        <taxon>Actinomycetes</taxon>
        <taxon>Kitasatosporales</taxon>
        <taxon>Streptomycetaceae</taxon>
        <taxon>Streptomyces</taxon>
    </lineage>
</organism>
<gene>
    <name evidence="1" type="ORF">SAV31267_070080</name>
</gene>
<reference evidence="1 2" key="1">
    <citation type="submission" date="2019-04" db="EMBL/GenBank/DDBJ databases">
        <title>Draft genome sequences of Streptomyces avermitilis ATCC 31267.</title>
        <authorList>
            <person name="Komaki H."/>
            <person name="Tamura T."/>
            <person name="Hosoyama A."/>
        </authorList>
    </citation>
    <scope>NUCLEOTIDE SEQUENCE [LARGE SCALE GENOMIC DNA]</scope>
    <source>
        <strain evidence="1 2">ATCC 31267</strain>
    </source>
</reference>
<dbReference type="Proteomes" id="UP000299211">
    <property type="component" value="Unassembled WGS sequence"/>
</dbReference>
<evidence type="ECO:0000313" key="2">
    <source>
        <dbReference type="Proteomes" id="UP000299211"/>
    </source>
</evidence>
<name>A0A4D4MZG2_STRAX</name>
<sequence length="99" mass="10035">MWGGRLALLREAVAGLRGGRVVRIRTCGRGRRLREAVAGLGGGRLVLWGGRARSGSALLREAVAALGRNGSAGLREAVAGLRGGGAGSRGRCGGRWGCG</sequence>
<dbReference type="EMBL" id="BJHY01000001">
    <property type="protein sequence ID" value="GDY77523.1"/>
    <property type="molecule type" value="Genomic_DNA"/>
</dbReference>
<comment type="caution">
    <text evidence="1">The sequence shown here is derived from an EMBL/GenBank/DDBJ whole genome shotgun (WGS) entry which is preliminary data.</text>
</comment>
<dbReference type="AlphaFoldDB" id="A0A4D4MZG2"/>
<accession>A0A4D4MZG2</accession>
<evidence type="ECO:0000313" key="1">
    <source>
        <dbReference type="EMBL" id="GDY77523.1"/>
    </source>
</evidence>